<evidence type="ECO:0000313" key="4">
    <source>
        <dbReference type="EMBL" id="MBB3064466.1"/>
    </source>
</evidence>
<keyword evidence="5" id="KW-1185">Reference proteome</keyword>
<gene>
    <name evidence="4" type="ORF">FHR98_000738</name>
</gene>
<evidence type="ECO:0000256" key="2">
    <source>
        <dbReference type="SAM" id="MobiDB-lite"/>
    </source>
</evidence>
<feature type="domain" description="UmuC" evidence="3">
    <location>
        <begin position="29"/>
        <end position="165"/>
    </location>
</feature>
<evidence type="ECO:0000313" key="5">
    <source>
        <dbReference type="Proteomes" id="UP000581135"/>
    </source>
</evidence>
<evidence type="ECO:0000256" key="1">
    <source>
        <dbReference type="ARBA" id="ARBA00022763"/>
    </source>
</evidence>
<dbReference type="PANTHER" id="PTHR35369:SF2">
    <property type="entry name" value="BLR3025 PROTEIN"/>
    <property type="match status" value="1"/>
</dbReference>
<dbReference type="Proteomes" id="UP000581135">
    <property type="component" value="Unassembled WGS sequence"/>
</dbReference>
<dbReference type="Pfam" id="PF00817">
    <property type="entry name" value="IMS"/>
    <property type="match status" value="1"/>
</dbReference>
<feature type="region of interest" description="Disordered" evidence="2">
    <location>
        <begin position="405"/>
        <end position="425"/>
    </location>
</feature>
<feature type="compositionally biased region" description="Basic and acidic residues" evidence="2">
    <location>
        <begin position="405"/>
        <end position="415"/>
    </location>
</feature>
<name>A0A839SSZ5_9PROT</name>
<proteinExistence type="predicted"/>
<dbReference type="SUPFAM" id="SSF56672">
    <property type="entry name" value="DNA/RNA polymerases"/>
    <property type="match status" value="1"/>
</dbReference>
<keyword evidence="1" id="KW-0227">DNA damage</keyword>
<dbReference type="CDD" id="cd03468">
    <property type="entry name" value="PolY_like"/>
    <property type="match status" value="1"/>
</dbReference>
<dbReference type="InterPro" id="IPR050356">
    <property type="entry name" value="SulA_CellDiv_inhibitor"/>
</dbReference>
<comment type="caution">
    <text evidence="4">The sequence shown here is derived from an EMBL/GenBank/DDBJ whole genome shotgun (WGS) entry which is preliminary data.</text>
</comment>
<protein>
    <submittedName>
        <fullName evidence="4">Protein ImuB</fullName>
    </submittedName>
</protein>
<dbReference type="AlphaFoldDB" id="A0A839SSZ5"/>
<reference evidence="4 5" key="1">
    <citation type="submission" date="2020-08" db="EMBL/GenBank/DDBJ databases">
        <title>Genomic Encyclopedia of Type Strains, Phase III (KMG-III): the genomes of soil and plant-associated and newly described type strains.</title>
        <authorList>
            <person name="Whitman W."/>
        </authorList>
    </citation>
    <scope>NUCLEOTIDE SEQUENCE [LARGE SCALE GENOMIC DNA]</scope>
    <source>
        <strain evidence="4 5">CECT 8803</strain>
    </source>
</reference>
<dbReference type="EMBL" id="JACHXA010000002">
    <property type="protein sequence ID" value="MBB3064466.1"/>
    <property type="molecule type" value="Genomic_DNA"/>
</dbReference>
<accession>A0A839SSZ5</accession>
<sequence>MKRVLSLWLPRFATERYHLSPARNWEGQHRLPEAPFALTENERGLLRLSAVDRRAEAQGLTPGLPLTQARALLPGLVTLAHDRGAEKRRLEKLADWLERYSPWVALDESNEGAAGSAACWLDISGCAHLFGGEAMMGRDLLHRLEGWGLTVRLGLADTPGAAWAVARFATAAGEPLRIVPADGQRAALASLPIAALRLQEAEVELLGRFGLLQIGQLYELPPAGLAPRLGGAVQRRLRQALGAMAEPLSPRRAPLRFEARLGFSEPVAAVDDLAAAVEKLLQELCRTLQQADQGARRLLLVLHRVDASRQEIQIGVSKANRDPEHLGRLLADRQESFDPGYGVEVMTLAAGVTEPLSAEQMTLADRRKADRGETGGLLDRLLNRLGTGRVYSLEQRPSHWPEAAQVKREPTEKGDLPNAWRSTFDGQNPAGLRPLRLLPRPEPIETLALLPDHPPVRFVWRRVTHLVARAEGPERLLGAWWERPLTNENAARDAAREAGEPARLPQRDYYRVEDQEGRRFWLFRDGGDWFLHGLFG</sequence>
<evidence type="ECO:0000259" key="3">
    <source>
        <dbReference type="Pfam" id="PF00817"/>
    </source>
</evidence>
<dbReference type="GO" id="GO:0006281">
    <property type="term" value="P:DNA repair"/>
    <property type="evidence" value="ECO:0007669"/>
    <property type="project" value="InterPro"/>
</dbReference>
<dbReference type="RefSeq" id="WP_183415292.1">
    <property type="nucleotide sequence ID" value="NZ_JACHXA010000002.1"/>
</dbReference>
<dbReference type="InterPro" id="IPR001126">
    <property type="entry name" value="UmuC"/>
</dbReference>
<dbReference type="PANTHER" id="PTHR35369">
    <property type="entry name" value="BLR3025 PROTEIN-RELATED"/>
    <property type="match status" value="1"/>
</dbReference>
<organism evidence="4 5">
    <name type="scientific">Limibacillus halophilus</name>
    <dbReference type="NCBI Taxonomy" id="1579333"/>
    <lineage>
        <taxon>Bacteria</taxon>
        <taxon>Pseudomonadati</taxon>
        <taxon>Pseudomonadota</taxon>
        <taxon>Alphaproteobacteria</taxon>
        <taxon>Rhodospirillales</taxon>
        <taxon>Rhodovibrionaceae</taxon>
        <taxon>Limibacillus</taxon>
    </lineage>
</organism>
<dbReference type="InterPro" id="IPR043502">
    <property type="entry name" value="DNA/RNA_pol_sf"/>
</dbReference>